<evidence type="ECO:0000256" key="1">
    <source>
        <dbReference type="SAM" id="MobiDB-lite"/>
    </source>
</evidence>
<feature type="compositionally biased region" description="Basic and acidic residues" evidence="1">
    <location>
        <begin position="23"/>
        <end position="34"/>
    </location>
</feature>
<dbReference type="KEGG" id="ssl:SS1G_04776"/>
<protein>
    <submittedName>
        <fullName evidence="2">Uncharacterized protein</fullName>
    </submittedName>
</protein>
<dbReference type="AlphaFoldDB" id="A0A1D9PVA1"/>
<dbReference type="Proteomes" id="UP000177798">
    <property type="component" value="Chromosome 2"/>
</dbReference>
<feature type="compositionally biased region" description="Polar residues" evidence="1">
    <location>
        <begin position="57"/>
        <end position="76"/>
    </location>
</feature>
<evidence type="ECO:0000313" key="3">
    <source>
        <dbReference type="Proteomes" id="UP000177798"/>
    </source>
</evidence>
<name>A0A1D9PVA1_SCLS1</name>
<evidence type="ECO:0000313" key="2">
    <source>
        <dbReference type="EMBL" id="APA06648.1"/>
    </source>
</evidence>
<organism evidence="2 3">
    <name type="scientific">Sclerotinia sclerotiorum (strain ATCC 18683 / 1980 / Ss-1)</name>
    <name type="common">White mold</name>
    <name type="synonym">Whetzelinia sclerotiorum</name>
    <dbReference type="NCBI Taxonomy" id="665079"/>
    <lineage>
        <taxon>Eukaryota</taxon>
        <taxon>Fungi</taxon>
        <taxon>Dikarya</taxon>
        <taxon>Ascomycota</taxon>
        <taxon>Pezizomycotina</taxon>
        <taxon>Leotiomycetes</taxon>
        <taxon>Helotiales</taxon>
        <taxon>Sclerotiniaceae</taxon>
        <taxon>Sclerotinia</taxon>
    </lineage>
</organism>
<dbReference type="RefSeq" id="XP_001594968.1">
    <property type="nucleotide sequence ID" value="XM_001594918.1"/>
</dbReference>
<feature type="compositionally biased region" description="Basic and acidic residues" evidence="1">
    <location>
        <begin position="46"/>
        <end position="56"/>
    </location>
</feature>
<feature type="region of interest" description="Disordered" evidence="1">
    <location>
        <begin position="1"/>
        <end position="76"/>
    </location>
</feature>
<proteinExistence type="predicted"/>
<reference evidence="3" key="1">
    <citation type="journal article" date="2017" name="Genome Biol. Evol.">
        <title>The complete genome sequence of the phytopathogenic fungus Sclerotinia sclerotiorum reveals insights into the genome architecture of broad host range pathogens.</title>
        <authorList>
            <person name="Derbyshire M."/>
            <person name="Denton-Giles M."/>
            <person name="Hegedus D."/>
            <person name="Seifbarghy S."/>
            <person name="Rollins J."/>
            <person name="van Kan J."/>
            <person name="Seidl M.F."/>
            <person name="Faino L."/>
            <person name="Mbengue M."/>
            <person name="Navaud O."/>
            <person name="Raffaele S."/>
            <person name="Hammond-Kosack K."/>
            <person name="Heard S."/>
            <person name="Oliver R."/>
        </authorList>
    </citation>
    <scope>NUCLEOTIDE SEQUENCE [LARGE SCALE GENOMIC DNA]</scope>
    <source>
        <strain evidence="3">ATCC 18683 / 1980 / Ss-1</strain>
    </source>
</reference>
<sequence>MDGNYKGGRGPQPTYRSINTKSQRTEDPFDDSHHLKSPHLKSSNAHSKDVDPERPSTARNSRSIDNDGSGSVFQKS</sequence>
<accession>A0A1D9PVA1</accession>
<dbReference type="EMBL" id="CP017815">
    <property type="protein sequence ID" value="APA06648.1"/>
    <property type="molecule type" value="Genomic_DNA"/>
</dbReference>
<dbReference type="VEuPathDB" id="FungiDB:sscle_02g014180"/>
<feature type="compositionally biased region" description="Gly residues" evidence="1">
    <location>
        <begin position="1"/>
        <end position="10"/>
    </location>
</feature>
<gene>
    <name evidence="2" type="ORF">sscle_02g014180</name>
</gene>